<evidence type="ECO:0000256" key="2">
    <source>
        <dbReference type="ARBA" id="ARBA00007749"/>
    </source>
</evidence>
<dbReference type="EMBL" id="CP015124">
    <property type="protein sequence ID" value="ANP35208.1"/>
    <property type="molecule type" value="Genomic_DNA"/>
</dbReference>
<name>A0A1B0ZM65_9RHOB</name>
<dbReference type="Gene3D" id="3.60.15.10">
    <property type="entry name" value="Ribonuclease Z/Hydroxyacylglutathione hydrolase-like"/>
    <property type="match status" value="1"/>
</dbReference>
<gene>
    <name evidence="7" type="primary">ahlD,aiiA</name>
    <name evidence="7" type="ORF">JL2886_00275</name>
    <name evidence="8" type="ORF">PXK24_03725</name>
</gene>
<dbReference type="CDD" id="cd07729">
    <property type="entry name" value="AHL_lactonase_MBL-fold"/>
    <property type="match status" value="1"/>
</dbReference>
<reference evidence="7 9" key="1">
    <citation type="submission" date="2016-04" db="EMBL/GenBank/DDBJ databases">
        <authorList>
            <person name="Evans L.H."/>
            <person name="Alamgir A."/>
            <person name="Owens N."/>
            <person name="Weber N.D."/>
            <person name="Virtaneva K."/>
            <person name="Barbian K."/>
            <person name="Babar A."/>
            <person name="Rosenke K."/>
        </authorList>
    </citation>
    <scope>NUCLEOTIDE SEQUENCE [LARGE SCALE GENOMIC DNA]</scope>
    <source>
        <strain evidence="7 9">JL2886</strain>
    </source>
</reference>
<dbReference type="PANTHER" id="PTHR42978:SF2">
    <property type="entry name" value="102 KBASES UNSTABLE REGION: FROM 1 TO 119443"/>
    <property type="match status" value="1"/>
</dbReference>
<accession>A0A1B0ZM65</accession>
<keyword evidence="9" id="KW-1185">Reference proteome</keyword>
<evidence type="ECO:0000313" key="7">
    <source>
        <dbReference type="EMBL" id="ANP35208.1"/>
    </source>
</evidence>
<keyword evidence="4" id="KW-0378">Hydrolase</keyword>
<keyword evidence="3" id="KW-0479">Metal-binding</keyword>
<evidence type="ECO:0000259" key="6">
    <source>
        <dbReference type="SMART" id="SM00849"/>
    </source>
</evidence>
<evidence type="ECO:0000256" key="1">
    <source>
        <dbReference type="ARBA" id="ARBA00001947"/>
    </source>
</evidence>
<evidence type="ECO:0000256" key="3">
    <source>
        <dbReference type="ARBA" id="ARBA00022723"/>
    </source>
</evidence>
<evidence type="ECO:0000256" key="5">
    <source>
        <dbReference type="ARBA" id="ARBA00022833"/>
    </source>
</evidence>
<dbReference type="EMBL" id="JARCJK010000001">
    <property type="protein sequence ID" value="MDE4164786.1"/>
    <property type="molecule type" value="Genomic_DNA"/>
</dbReference>
<dbReference type="InterPro" id="IPR051013">
    <property type="entry name" value="MBL_superfamily_lactonases"/>
</dbReference>
<evidence type="ECO:0000313" key="8">
    <source>
        <dbReference type="EMBL" id="MDE4164786.1"/>
    </source>
</evidence>
<dbReference type="InterPro" id="IPR001279">
    <property type="entry name" value="Metallo-B-lactamas"/>
</dbReference>
<proteinExistence type="inferred from homology"/>
<evidence type="ECO:0000256" key="4">
    <source>
        <dbReference type="ARBA" id="ARBA00022801"/>
    </source>
</evidence>
<dbReference type="GO" id="GO:0046872">
    <property type="term" value="F:metal ion binding"/>
    <property type="evidence" value="ECO:0007669"/>
    <property type="project" value="UniProtKB-KW"/>
</dbReference>
<protein>
    <submittedName>
        <fullName evidence="7">Metallo-beta-lactamase</fullName>
    </submittedName>
    <submittedName>
        <fullName evidence="8">N-acyl homoserine lactonase family protein</fullName>
    </submittedName>
</protein>
<comment type="cofactor">
    <cofactor evidence="1">
        <name>Zn(2+)</name>
        <dbReference type="ChEBI" id="CHEBI:29105"/>
    </cofactor>
</comment>
<dbReference type="RefSeq" id="WP_065270364.1">
    <property type="nucleotide sequence ID" value="NZ_CP015124.1"/>
</dbReference>
<dbReference type="PATRIC" id="fig|60890.4.peg.262"/>
<dbReference type="Pfam" id="PF00753">
    <property type="entry name" value="Lactamase_B"/>
    <property type="match status" value="1"/>
</dbReference>
<dbReference type="AlphaFoldDB" id="A0A1B0ZM65"/>
<dbReference type="PANTHER" id="PTHR42978">
    <property type="entry name" value="QUORUM-QUENCHING LACTONASE YTNP-RELATED-RELATED"/>
    <property type="match status" value="1"/>
</dbReference>
<dbReference type="GO" id="GO:0016787">
    <property type="term" value="F:hydrolase activity"/>
    <property type="evidence" value="ECO:0007669"/>
    <property type="project" value="UniProtKB-KW"/>
</dbReference>
<evidence type="ECO:0000313" key="10">
    <source>
        <dbReference type="Proteomes" id="UP001218364"/>
    </source>
</evidence>
<reference evidence="8 10" key="2">
    <citation type="submission" date="2023-02" db="EMBL/GenBank/DDBJ databases">
        <title>Population genomics of bacteria associated with diatom.</title>
        <authorList>
            <person name="Xie J."/>
            <person name="Wang H."/>
        </authorList>
    </citation>
    <scope>NUCLEOTIDE SEQUENCE [LARGE SCALE GENOMIC DNA]</scope>
    <source>
        <strain evidence="8 10">PT47_8</strain>
    </source>
</reference>
<dbReference type="Proteomes" id="UP001218364">
    <property type="component" value="Unassembled WGS sequence"/>
</dbReference>
<evidence type="ECO:0000313" key="9">
    <source>
        <dbReference type="Proteomes" id="UP000092565"/>
    </source>
</evidence>
<keyword evidence="5" id="KW-0862">Zinc</keyword>
<dbReference type="InterPro" id="IPR036866">
    <property type="entry name" value="RibonucZ/Hydroxyglut_hydro"/>
</dbReference>
<comment type="similarity">
    <text evidence="2">Belongs to the metallo-beta-lactamase superfamily.</text>
</comment>
<organism evidence="7 9">
    <name type="scientific">Phaeobacter gallaeciensis</name>
    <dbReference type="NCBI Taxonomy" id="60890"/>
    <lineage>
        <taxon>Bacteria</taxon>
        <taxon>Pseudomonadati</taxon>
        <taxon>Pseudomonadota</taxon>
        <taxon>Alphaproteobacteria</taxon>
        <taxon>Rhodobacterales</taxon>
        <taxon>Roseobacteraceae</taxon>
        <taxon>Phaeobacter</taxon>
    </lineage>
</organism>
<sequence>MAEIGTVEPIAQGGLLNGRPVRLYVLDFGLFRVHSNGRKIGICGYLIQTDAGENVLIDSGFPAKYATDPAQASEEDRLYEFGDVLDCQPHHLPAAQLALADVQPKDIDLFVLTHTHIDHIGGIADFPQAPMVISKRERDLPQPLYWGNQRPLDWPDRRYLTLTEDTEVGPGFELLMAPGHAPGQIAALLSLPESGDVLLTSDAISRPAEVDEGFDTAPDPQLATQSARRLLDLATARDAMVIYGHCPTQWPGLKKAPDYFA</sequence>
<feature type="domain" description="Metallo-beta-lactamase" evidence="6">
    <location>
        <begin position="41"/>
        <end position="245"/>
    </location>
</feature>
<dbReference type="Proteomes" id="UP000092565">
    <property type="component" value="Chromosome"/>
</dbReference>
<dbReference type="SMART" id="SM00849">
    <property type="entry name" value="Lactamase_B"/>
    <property type="match status" value="1"/>
</dbReference>
<dbReference type="SUPFAM" id="SSF56281">
    <property type="entry name" value="Metallo-hydrolase/oxidoreductase"/>
    <property type="match status" value="1"/>
</dbReference>